<sequence length="118" mass="13761">MKVLPLICFVFCIWAVATKAPQHIMLWAISLYCLASVITVQFYLSYKNKHPFGKRTLKARLPHLIYEYLPFLYGFIALAIIYISQHLAITLCAIGLMVIAMRHLLCRFHNRVFQPSRF</sequence>
<protein>
    <submittedName>
        <fullName evidence="2">Uncharacterized protein</fullName>
    </submittedName>
</protein>
<dbReference type="Proteomes" id="UP001157134">
    <property type="component" value="Unassembled WGS sequence"/>
</dbReference>
<evidence type="ECO:0000313" key="3">
    <source>
        <dbReference type="Proteomes" id="UP001157134"/>
    </source>
</evidence>
<reference evidence="2 3" key="1">
    <citation type="submission" date="2023-03" db="EMBL/GenBank/DDBJ databases">
        <title>Thalassotalea loyana LMG 22536T draft genome sequence.</title>
        <authorList>
            <person name="Sawabe T."/>
        </authorList>
    </citation>
    <scope>NUCLEOTIDE SEQUENCE [LARGE SCALE GENOMIC DNA]</scope>
    <source>
        <strain evidence="2 3">LMG 22536</strain>
    </source>
</reference>
<keyword evidence="3" id="KW-1185">Reference proteome</keyword>
<dbReference type="RefSeq" id="WP_284296330.1">
    <property type="nucleotide sequence ID" value="NZ_BSSV01000001.1"/>
</dbReference>
<keyword evidence="1" id="KW-0472">Membrane</keyword>
<organism evidence="2 3">
    <name type="scientific">Thalassotalea loyana</name>
    <dbReference type="NCBI Taxonomy" id="280483"/>
    <lineage>
        <taxon>Bacteria</taxon>
        <taxon>Pseudomonadati</taxon>
        <taxon>Pseudomonadota</taxon>
        <taxon>Gammaproteobacteria</taxon>
        <taxon>Alteromonadales</taxon>
        <taxon>Colwelliaceae</taxon>
        <taxon>Thalassotalea</taxon>
    </lineage>
</organism>
<feature type="transmembrane region" description="Helical" evidence="1">
    <location>
        <begin position="25"/>
        <end position="44"/>
    </location>
</feature>
<evidence type="ECO:0000256" key="1">
    <source>
        <dbReference type="SAM" id="Phobius"/>
    </source>
</evidence>
<dbReference type="EMBL" id="BSSV01000001">
    <property type="protein sequence ID" value="GLX84716.1"/>
    <property type="molecule type" value="Genomic_DNA"/>
</dbReference>
<feature type="transmembrane region" description="Helical" evidence="1">
    <location>
        <begin position="65"/>
        <end position="82"/>
    </location>
</feature>
<feature type="transmembrane region" description="Helical" evidence="1">
    <location>
        <begin position="88"/>
        <end position="105"/>
    </location>
</feature>
<keyword evidence="1" id="KW-0812">Transmembrane</keyword>
<comment type="caution">
    <text evidence="2">The sequence shown here is derived from an EMBL/GenBank/DDBJ whole genome shotgun (WGS) entry which is preliminary data.</text>
</comment>
<gene>
    <name evidence="2" type="ORF">tloyanaT_09680</name>
</gene>
<keyword evidence="1" id="KW-1133">Transmembrane helix</keyword>
<proteinExistence type="predicted"/>
<evidence type="ECO:0000313" key="2">
    <source>
        <dbReference type="EMBL" id="GLX84716.1"/>
    </source>
</evidence>
<accession>A0ABQ6H9B2</accession>
<name>A0ABQ6H9B2_9GAMM</name>